<gene>
    <name evidence="2" type="ORF">J2Y69_002141</name>
</gene>
<organism evidence="2 3">
    <name type="scientific">Microbacterium resistens</name>
    <dbReference type="NCBI Taxonomy" id="156977"/>
    <lineage>
        <taxon>Bacteria</taxon>
        <taxon>Bacillati</taxon>
        <taxon>Actinomycetota</taxon>
        <taxon>Actinomycetes</taxon>
        <taxon>Micrococcales</taxon>
        <taxon>Microbacteriaceae</taxon>
        <taxon>Microbacterium</taxon>
    </lineage>
</organism>
<accession>A0ABU1SD47</accession>
<evidence type="ECO:0000313" key="3">
    <source>
        <dbReference type="Proteomes" id="UP001259347"/>
    </source>
</evidence>
<feature type="region of interest" description="Disordered" evidence="1">
    <location>
        <begin position="327"/>
        <end position="346"/>
    </location>
</feature>
<evidence type="ECO:0008006" key="4">
    <source>
        <dbReference type="Google" id="ProtNLM"/>
    </source>
</evidence>
<sequence>MGVDHPGLVQPIEDLIRNMVASAVATMQNAAIGRAGVRVYDGGWILIEDGGLSVTGTAEVSGTLRGTGTFDWSGDMFLRGSQSVTGPTTYTGSVTISGNTIISGTLNVTGASAFGNTLAILGATTISGATTLNSDLSVALGRILAGAVTITPTGGGQVLVGNISINGGGSSGGEVYSSSQLELRGGSGVRVIGKLSTSEIVTLGDVTIAGDLVASTLEVPGVKNFRIAHPVKANHWLRHGSTESPISGTEYTGRATLDEYGEATVALPDYFEALNKIEGRTVQTTPVGRPFPAGAGEVVNGKMTLYGEPGRDLYWLVKAERRWADFATESPRADEDPAPTASSPGT</sequence>
<dbReference type="SUPFAM" id="SSF51126">
    <property type="entry name" value="Pectin lyase-like"/>
    <property type="match status" value="1"/>
</dbReference>
<dbReference type="RefSeq" id="WP_310020433.1">
    <property type="nucleotide sequence ID" value="NZ_JAVDUM010000009.1"/>
</dbReference>
<keyword evidence="3" id="KW-1185">Reference proteome</keyword>
<dbReference type="Proteomes" id="UP001259347">
    <property type="component" value="Unassembled WGS sequence"/>
</dbReference>
<dbReference type="InterPro" id="IPR011050">
    <property type="entry name" value="Pectin_lyase_fold/virulence"/>
</dbReference>
<comment type="caution">
    <text evidence="2">The sequence shown here is derived from an EMBL/GenBank/DDBJ whole genome shotgun (WGS) entry which is preliminary data.</text>
</comment>
<name>A0ABU1SD47_9MICO</name>
<dbReference type="EMBL" id="JAVDUM010000009">
    <property type="protein sequence ID" value="MDR6867537.1"/>
    <property type="molecule type" value="Genomic_DNA"/>
</dbReference>
<proteinExistence type="predicted"/>
<reference evidence="2 3" key="1">
    <citation type="submission" date="2023-07" db="EMBL/GenBank/DDBJ databases">
        <title>Sorghum-associated microbial communities from plants grown in Nebraska, USA.</title>
        <authorList>
            <person name="Schachtman D."/>
        </authorList>
    </citation>
    <scope>NUCLEOTIDE SEQUENCE [LARGE SCALE GENOMIC DNA]</scope>
    <source>
        <strain evidence="2 3">2980</strain>
    </source>
</reference>
<protein>
    <recommendedName>
        <fullName evidence="4">Polymer-forming cytoskeletal protein</fullName>
    </recommendedName>
</protein>
<evidence type="ECO:0000256" key="1">
    <source>
        <dbReference type="SAM" id="MobiDB-lite"/>
    </source>
</evidence>
<evidence type="ECO:0000313" key="2">
    <source>
        <dbReference type="EMBL" id="MDR6867537.1"/>
    </source>
</evidence>